<dbReference type="GO" id="GO:0016787">
    <property type="term" value="F:hydrolase activity"/>
    <property type="evidence" value="ECO:0007669"/>
    <property type="project" value="UniProtKB-KW"/>
</dbReference>
<keyword evidence="2" id="KW-1185">Reference proteome</keyword>
<dbReference type="AlphaFoldDB" id="A0A5D0NHK3"/>
<dbReference type="PANTHER" id="PTHR46191">
    <property type="match status" value="1"/>
</dbReference>
<dbReference type="InterPro" id="IPR036412">
    <property type="entry name" value="HAD-like_sf"/>
</dbReference>
<dbReference type="InterPro" id="IPR051828">
    <property type="entry name" value="HAD-like_hydrolase_domain"/>
</dbReference>
<dbReference type="InterPro" id="IPR023214">
    <property type="entry name" value="HAD_sf"/>
</dbReference>
<name>A0A5D0NHK3_9ACTN</name>
<proteinExistence type="predicted"/>
<dbReference type="Pfam" id="PF00702">
    <property type="entry name" value="Hydrolase"/>
    <property type="match status" value="1"/>
</dbReference>
<dbReference type="STRING" id="1220554.GCA_001552135_05082"/>
<dbReference type="PANTHER" id="PTHR46191:SF2">
    <property type="entry name" value="HALOACID DEHALOGENASE-LIKE HYDROLASE DOMAIN-CONTAINING PROTEIN 3"/>
    <property type="match status" value="1"/>
</dbReference>
<dbReference type="SUPFAM" id="SSF56784">
    <property type="entry name" value="HAD-like"/>
    <property type="match status" value="1"/>
</dbReference>
<dbReference type="Proteomes" id="UP000323380">
    <property type="component" value="Unassembled WGS sequence"/>
</dbReference>
<protein>
    <submittedName>
        <fullName evidence="1">HAD family hydrolase</fullName>
    </submittedName>
</protein>
<dbReference type="RefSeq" id="WP_067896244.1">
    <property type="nucleotide sequence ID" value="NZ_VSFG01000005.1"/>
</dbReference>
<evidence type="ECO:0000313" key="1">
    <source>
        <dbReference type="EMBL" id="TYB43880.1"/>
    </source>
</evidence>
<dbReference type="Gene3D" id="3.40.50.1000">
    <property type="entry name" value="HAD superfamily/HAD-like"/>
    <property type="match status" value="1"/>
</dbReference>
<accession>A0A5D0NHK3</accession>
<reference evidence="1 2" key="1">
    <citation type="submission" date="2019-08" db="EMBL/GenBank/DDBJ databases">
        <title>Actinomadura sp. nov. CYP1-5 isolated from mountain soil.</title>
        <authorList>
            <person name="Songsumanus A."/>
            <person name="Kuncharoen N."/>
            <person name="Kudo T."/>
            <person name="Yuki M."/>
            <person name="Igarashi Y."/>
            <person name="Tanasupawat S."/>
        </authorList>
    </citation>
    <scope>NUCLEOTIDE SEQUENCE [LARGE SCALE GENOMIC DNA]</scope>
    <source>
        <strain evidence="1 2">JCM 14158</strain>
    </source>
</reference>
<comment type="caution">
    <text evidence="1">The sequence shown here is derived from an EMBL/GenBank/DDBJ whole genome shotgun (WGS) entry which is preliminary data.</text>
</comment>
<organism evidence="1 2">
    <name type="scientific">Actinomadura chibensis</name>
    <dbReference type="NCBI Taxonomy" id="392828"/>
    <lineage>
        <taxon>Bacteria</taxon>
        <taxon>Bacillati</taxon>
        <taxon>Actinomycetota</taxon>
        <taxon>Actinomycetes</taxon>
        <taxon>Streptosporangiales</taxon>
        <taxon>Thermomonosporaceae</taxon>
        <taxon>Actinomadura</taxon>
    </lineage>
</organism>
<gene>
    <name evidence="1" type="ORF">FXF69_23190</name>
</gene>
<sequence>MSAVAVVRDVVQGWMPRVRCVVADYGGVLDLRPGADVGDVPSGYEGVLYEAFGHQRQAGKSFPVAPMAAEAIRALRRLGLGVLVASNTLPGQSREPALTAAGVRDLLGAVLHSAELGAAKPSAEFFDALAAAAGSRPKEICYVGNRVSLDVLPALAAGMRGVLIAPSWSAAPDPARTARVPDCVAVISHVRHLPGLFAPVTGAVR</sequence>
<evidence type="ECO:0000313" key="2">
    <source>
        <dbReference type="Proteomes" id="UP000323380"/>
    </source>
</evidence>
<dbReference type="EMBL" id="VSFG01000005">
    <property type="protein sequence ID" value="TYB43880.1"/>
    <property type="molecule type" value="Genomic_DNA"/>
</dbReference>
<keyword evidence="1" id="KW-0378">Hydrolase</keyword>